<reference evidence="1 2" key="1">
    <citation type="journal article" date="2010" name="Nature">
        <title>Genome sequencing and analysis of the model grass Brachypodium distachyon.</title>
        <authorList>
            <consortium name="International Brachypodium Initiative"/>
        </authorList>
    </citation>
    <scope>NUCLEOTIDE SEQUENCE [LARGE SCALE GENOMIC DNA]</scope>
    <source>
        <strain evidence="1 2">Bd21</strain>
    </source>
</reference>
<keyword evidence="3" id="KW-1185">Reference proteome</keyword>
<sequence>MMSLVHFSGCAPHPPPCTSSHVSMTPWCLQVQNVEHLGPCTSSPPSPFTTCFTKLSSQQSRVSPSKLVSARNSRLEGDAQTRRLQRLNFTCWPAHSRGSASSRRRTQTCGLPTMTRFLR</sequence>
<gene>
    <name evidence="1" type="ORF">BRADI_4g09827v3</name>
</gene>
<dbReference type="Proteomes" id="UP000008810">
    <property type="component" value="Chromosome 4"/>
</dbReference>
<reference evidence="2" key="3">
    <citation type="submission" date="2018-08" db="UniProtKB">
        <authorList>
            <consortium name="EnsemblPlants"/>
        </authorList>
    </citation>
    <scope>IDENTIFICATION</scope>
    <source>
        <strain evidence="2">cv. Bd21</strain>
    </source>
</reference>
<evidence type="ECO:0000313" key="3">
    <source>
        <dbReference type="Proteomes" id="UP000008810"/>
    </source>
</evidence>
<accession>A0A0Q3L3N9</accession>
<name>A0A0Q3L3N9_BRADI</name>
<dbReference type="InParanoid" id="A0A0Q3L3N9"/>
<dbReference type="Gramene" id="KQJ87213">
    <property type="protein sequence ID" value="KQJ87213"/>
    <property type="gene ID" value="BRADI_4g09827v3"/>
</dbReference>
<dbReference type="AlphaFoldDB" id="A0A0Q3L3N9"/>
<protein>
    <submittedName>
        <fullName evidence="1 2">Uncharacterized protein</fullName>
    </submittedName>
</protein>
<organism evidence="1">
    <name type="scientific">Brachypodium distachyon</name>
    <name type="common">Purple false brome</name>
    <name type="synonym">Trachynia distachya</name>
    <dbReference type="NCBI Taxonomy" id="15368"/>
    <lineage>
        <taxon>Eukaryota</taxon>
        <taxon>Viridiplantae</taxon>
        <taxon>Streptophyta</taxon>
        <taxon>Embryophyta</taxon>
        <taxon>Tracheophyta</taxon>
        <taxon>Spermatophyta</taxon>
        <taxon>Magnoliopsida</taxon>
        <taxon>Liliopsida</taxon>
        <taxon>Poales</taxon>
        <taxon>Poaceae</taxon>
        <taxon>BOP clade</taxon>
        <taxon>Pooideae</taxon>
        <taxon>Stipodae</taxon>
        <taxon>Brachypodieae</taxon>
        <taxon>Brachypodium</taxon>
    </lineage>
</organism>
<dbReference type="EMBL" id="CM000883">
    <property type="protein sequence ID" value="KQJ87213.1"/>
    <property type="molecule type" value="Genomic_DNA"/>
</dbReference>
<evidence type="ECO:0000313" key="1">
    <source>
        <dbReference type="EMBL" id="KQJ87213.1"/>
    </source>
</evidence>
<dbReference type="EnsemblPlants" id="KQJ87213">
    <property type="protein sequence ID" value="KQJ87213"/>
    <property type="gene ID" value="BRADI_4g09827v3"/>
</dbReference>
<proteinExistence type="predicted"/>
<reference evidence="1" key="2">
    <citation type="submission" date="2017-06" db="EMBL/GenBank/DDBJ databases">
        <title>WGS assembly of Brachypodium distachyon.</title>
        <authorList>
            <consortium name="The International Brachypodium Initiative"/>
            <person name="Lucas S."/>
            <person name="Harmon-Smith M."/>
            <person name="Lail K."/>
            <person name="Tice H."/>
            <person name="Grimwood J."/>
            <person name="Bruce D."/>
            <person name="Barry K."/>
            <person name="Shu S."/>
            <person name="Lindquist E."/>
            <person name="Wang M."/>
            <person name="Pitluck S."/>
            <person name="Vogel J.P."/>
            <person name="Garvin D.F."/>
            <person name="Mockler T.C."/>
            <person name="Schmutz J."/>
            <person name="Rokhsar D."/>
            <person name="Bevan M.W."/>
        </authorList>
    </citation>
    <scope>NUCLEOTIDE SEQUENCE</scope>
    <source>
        <strain evidence="1">Bd21</strain>
    </source>
</reference>
<evidence type="ECO:0000313" key="2">
    <source>
        <dbReference type="EnsemblPlants" id="KQJ87213"/>
    </source>
</evidence>